<evidence type="ECO:0000313" key="1">
    <source>
        <dbReference type="EMBL" id="SPC99331.1"/>
    </source>
</evidence>
<gene>
    <name evidence="1" type="ORF">FSB_LOCUS27213</name>
</gene>
<protein>
    <recommendedName>
        <fullName evidence="2">Glycosyltransferase family 28 N-terminal domain-containing protein</fullName>
    </recommendedName>
</protein>
<name>A0A2N9GJ54_FAGSY</name>
<evidence type="ECO:0008006" key="2">
    <source>
        <dbReference type="Google" id="ProtNLM"/>
    </source>
</evidence>
<accession>A0A2N9GJ54</accession>
<sequence length="72" mass="7925">MEAETEERTKPIAIFMAFGTKGDVYPIAAIAAAFACDQKQYNVLLITHSAHKGSRKGSFLCVDSSMRKDSNR</sequence>
<dbReference type="EMBL" id="OIVN01001963">
    <property type="protein sequence ID" value="SPC99331.1"/>
    <property type="molecule type" value="Genomic_DNA"/>
</dbReference>
<reference evidence="1" key="1">
    <citation type="submission" date="2018-02" db="EMBL/GenBank/DDBJ databases">
        <authorList>
            <person name="Cohen D.B."/>
            <person name="Kent A.D."/>
        </authorList>
    </citation>
    <scope>NUCLEOTIDE SEQUENCE</scope>
</reference>
<proteinExistence type="predicted"/>
<dbReference type="AlphaFoldDB" id="A0A2N9GJ54"/>
<organism evidence="1">
    <name type="scientific">Fagus sylvatica</name>
    <name type="common">Beechnut</name>
    <dbReference type="NCBI Taxonomy" id="28930"/>
    <lineage>
        <taxon>Eukaryota</taxon>
        <taxon>Viridiplantae</taxon>
        <taxon>Streptophyta</taxon>
        <taxon>Embryophyta</taxon>
        <taxon>Tracheophyta</taxon>
        <taxon>Spermatophyta</taxon>
        <taxon>Magnoliopsida</taxon>
        <taxon>eudicotyledons</taxon>
        <taxon>Gunneridae</taxon>
        <taxon>Pentapetalae</taxon>
        <taxon>rosids</taxon>
        <taxon>fabids</taxon>
        <taxon>Fagales</taxon>
        <taxon>Fagaceae</taxon>
        <taxon>Fagus</taxon>
    </lineage>
</organism>